<feature type="chain" id="PRO_5004486898" evidence="1">
    <location>
        <begin position="23"/>
        <end position="406"/>
    </location>
</feature>
<dbReference type="PANTHER" id="PTHR11102">
    <property type="entry name" value="SEL-1-LIKE PROTEIN"/>
    <property type="match status" value="1"/>
</dbReference>
<evidence type="ECO:0000313" key="3">
    <source>
        <dbReference type="Proteomes" id="UP000014216"/>
    </source>
</evidence>
<name>S0FYY3_9BACT</name>
<accession>S0FYY3</accession>
<comment type="caution">
    <text evidence="2">The sequence shown here is derived from an EMBL/GenBank/DDBJ whole genome shotgun (WGS) entry which is preliminary data.</text>
</comment>
<dbReference type="InterPro" id="IPR011990">
    <property type="entry name" value="TPR-like_helical_dom_sf"/>
</dbReference>
<dbReference type="Pfam" id="PF08238">
    <property type="entry name" value="Sel1"/>
    <property type="match status" value="4"/>
</dbReference>
<dbReference type="PANTHER" id="PTHR11102:SF160">
    <property type="entry name" value="ERAD-ASSOCIATED E3 UBIQUITIN-PROTEIN LIGASE COMPONENT HRD3"/>
    <property type="match status" value="1"/>
</dbReference>
<evidence type="ECO:0000313" key="2">
    <source>
        <dbReference type="EMBL" id="EMS78419.1"/>
    </source>
</evidence>
<keyword evidence="1" id="KW-0732">Signal</keyword>
<dbReference type="InterPro" id="IPR018247">
    <property type="entry name" value="EF_Hand_1_Ca_BS"/>
</dbReference>
<dbReference type="Proteomes" id="UP000014216">
    <property type="component" value="Unassembled WGS sequence"/>
</dbReference>
<organism evidence="2 3">
    <name type="scientific">Desulfotignum phosphitoxidans DSM 13687</name>
    <dbReference type="NCBI Taxonomy" id="1286635"/>
    <lineage>
        <taxon>Bacteria</taxon>
        <taxon>Pseudomonadati</taxon>
        <taxon>Thermodesulfobacteriota</taxon>
        <taxon>Desulfobacteria</taxon>
        <taxon>Desulfobacterales</taxon>
        <taxon>Desulfobacteraceae</taxon>
        <taxon>Desulfotignum</taxon>
    </lineage>
</organism>
<dbReference type="Gene3D" id="1.10.238.10">
    <property type="entry name" value="EF-hand"/>
    <property type="match status" value="1"/>
</dbReference>
<dbReference type="Gene3D" id="1.25.40.10">
    <property type="entry name" value="Tetratricopeptide repeat domain"/>
    <property type="match status" value="1"/>
</dbReference>
<dbReference type="InterPro" id="IPR006597">
    <property type="entry name" value="Sel1-like"/>
</dbReference>
<dbReference type="AlphaFoldDB" id="S0FYY3"/>
<dbReference type="SMART" id="SM00671">
    <property type="entry name" value="SEL1"/>
    <property type="match status" value="4"/>
</dbReference>
<reference evidence="2 3" key="1">
    <citation type="journal article" date="2013" name="Genome Announc.">
        <title>Draft Genome Sequence of Desulfotignum phosphitoxidans DSM 13687 Strain FiPS-3.</title>
        <authorList>
            <person name="Poehlein A."/>
            <person name="Daniel R."/>
            <person name="Simeonova D.D."/>
        </authorList>
    </citation>
    <scope>NUCLEOTIDE SEQUENCE [LARGE SCALE GENOMIC DNA]</scope>
    <source>
        <strain evidence="2 3">DSM 13687</strain>
    </source>
</reference>
<evidence type="ECO:0000256" key="1">
    <source>
        <dbReference type="SAM" id="SignalP"/>
    </source>
</evidence>
<feature type="signal peptide" evidence="1">
    <location>
        <begin position="1"/>
        <end position="22"/>
    </location>
</feature>
<dbReference type="PROSITE" id="PS00018">
    <property type="entry name" value="EF_HAND_1"/>
    <property type="match status" value="1"/>
</dbReference>
<protein>
    <submittedName>
        <fullName evidence="2">Sel1 repeat-containing protein</fullName>
    </submittedName>
</protein>
<dbReference type="SUPFAM" id="SSF81901">
    <property type="entry name" value="HCP-like"/>
    <property type="match status" value="1"/>
</dbReference>
<keyword evidence="3" id="KW-1185">Reference proteome</keyword>
<gene>
    <name evidence="2" type="ORF">Dpo_8c00860</name>
</gene>
<proteinExistence type="predicted"/>
<sequence>MKMIFIHMCLVLCVFAFSSGFADESVIHVQDINETEGLNSGHGNDQSKDYCEDAYNLRNWDLTISKCTTKAENGDLKAQLYLAIAHMHKGKNEEGIEWLNKSIKSGNTDAEFFLGSCYANGWAVEKDISKAIEIYTNLLRDGFGEALDRIAELAENHVEAQFAIAKLYEWGDGVEKNNLMSIFWYRKAAENGNEQAFDAIERMAEDDIPVAQYNLAEMYHKGLVVQRNLPKALKWSRKAVENGFEDSKKQYAELVMEDVMYAADVREVESLIKKIDQECTDIKCGYDLVWEYIDKSGDRKLSLAEIARFQRNMIKWAIVENQKEGVEAGEMAAVNLSAILILPITSSSIIHSFDYNDDGVLSKDEVMSDNDFGRLVGINAGQIQKGIDFKKIGENAKELLKILPLP</sequence>
<dbReference type="InterPro" id="IPR050767">
    <property type="entry name" value="Sel1_AlgK"/>
</dbReference>
<dbReference type="EMBL" id="APJX01000008">
    <property type="protein sequence ID" value="EMS78419.1"/>
    <property type="molecule type" value="Genomic_DNA"/>
</dbReference>